<keyword evidence="3" id="KW-1185">Reference proteome</keyword>
<proteinExistence type="predicted"/>
<protein>
    <submittedName>
        <fullName evidence="2">Uncharacterized protein</fullName>
    </submittedName>
</protein>
<evidence type="ECO:0000256" key="1">
    <source>
        <dbReference type="SAM" id="MobiDB-lite"/>
    </source>
</evidence>
<reference evidence="2 3" key="1">
    <citation type="submission" date="2024-09" db="EMBL/GenBank/DDBJ databases">
        <title>Genome sequencing and assembly of Phytophthora oleae, isolate VK10A, causative agent of rot of olive drupes.</title>
        <authorList>
            <person name="Conti Taguali S."/>
            <person name="Riolo M."/>
            <person name="La Spada F."/>
            <person name="Cacciola S.O."/>
            <person name="Dionisio G."/>
        </authorList>
    </citation>
    <scope>NUCLEOTIDE SEQUENCE [LARGE SCALE GENOMIC DNA]</scope>
    <source>
        <strain evidence="2 3">VK10A</strain>
    </source>
</reference>
<evidence type="ECO:0000313" key="2">
    <source>
        <dbReference type="EMBL" id="KAL3664390.1"/>
    </source>
</evidence>
<dbReference type="Proteomes" id="UP001632037">
    <property type="component" value="Unassembled WGS sequence"/>
</dbReference>
<feature type="region of interest" description="Disordered" evidence="1">
    <location>
        <begin position="188"/>
        <end position="214"/>
    </location>
</feature>
<organism evidence="2 3">
    <name type="scientific">Phytophthora oleae</name>
    <dbReference type="NCBI Taxonomy" id="2107226"/>
    <lineage>
        <taxon>Eukaryota</taxon>
        <taxon>Sar</taxon>
        <taxon>Stramenopiles</taxon>
        <taxon>Oomycota</taxon>
        <taxon>Peronosporomycetes</taxon>
        <taxon>Peronosporales</taxon>
        <taxon>Peronosporaceae</taxon>
        <taxon>Phytophthora</taxon>
    </lineage>
</organism>
<dbReference type="AlphaFoldDB" id="A0ABD3FFT4"/>
<evidence type="ECO:0000313" key="3">
    <source>
        <dbReference type="Proteomes" id="UP001632037"/>
    </source>
</evidence>
<gene>
    <name evidence="2" type="ORF">V7S43_010713</name>
</gene>
<accession>A0ABD3FFT4</accession>
<comment type="caution">
    <text evidence="2">The sequence shown here is derived from an EMBL/GenBank/DDBJ whole genome shotgun (WGS) entry which is preliminary data.</text>
</comment>
<sequence>MKRLLNILKWRYTTGNNHLAYHGASFIGQTLGANVSALLANLLPDYSFGPRSTVPGAVLPPSFTWRKFHTLKVEIGISQTWGGPGGLKFKANAWRQCPGVQYVLCIHISPEINVCQYRLNSIVNGEFEDPRMLITDIDDNSVLEFDARRLLGLPSGANLPAGFNDPILFNLFDTIELNLAEERQDAALLEQAEQDREDAASAAGQPPRQRRRLQ</sequence>
<dbReference type="EMBL" id="JBIMZQ010000024">
    <property type="protein sequence ID" value="KAL3664390.1"/>
    <property type="molecule type" value="Genomic_DNA"/>
</dbReference>
<name>A0ABD3FFT4_9STRA</name>